<dbReference type="EMBL" id="JAGPXD010000003">
    <property type="protein sequence ID" value="KAH7362812.1"/>
    <property type="molecule type" value="Genomic_DNA"/>
</dbReference>
<feature type="domain" description="Major facilitator superfamily (MFS) profile" evidence="8">
    <location>
        <begin position="68"/>
        <end position="566"/>
    </location>
</feature>
<keyword evidence="10" id="KW-1185">Reference proteome</keyword>
<dbReference type="OrthoDB" id="10262656at2759"/>
<evidence type="ECO:0000256" key="2">
    <source>
        <dbReference type="ARBA" id="ARBA00022448"/>
    </source>
</evidence>
<dbReference type="Pfam" id="PF07690">
    <property type="entry name" value="MFS_1"/>
    <property type="match status" value="1"/>
</dbReference>
<protein>
    <submittedName>
        <fullName evidence="9">Major facilitator superfamily transporter</fullName>
    </submittedName>
</protein>
<feature type="transmembrane region" description="Helical" evidence="7">
    <location>
        <begin position="142"/>
        <end position="160"/>
    </location>
</feature>
<dbReference type="PANTHER" id="PTHR23504">
    <property type="entry name" value="MAJOR FACILITATOR SUPERFAMILY DOMAIN-CONTAINING PROTEIN 10"/>
    <property type="match status" value="1"/>
</dbReference>
<evidence type="ECO:0000256" key="6">
    <source>
        <dbReference type="SAM" id="MobiDB-lite"/>
    </source>
</evidence>
<accession>A0A8K0TG54</accession>
<feature type="transmembrane region" description="Helical" evidence="7">
    <location>
        <begin position="443"/>
        <end position="461"/>
    </location>
</feature>
<feature type="transmembrane region" description="Helical" evidence="7">
    <location>
        <begin position="199"/>
        <end position="223"/>
    </location>
</feature>
<keyword evidence="2" id="KW-0813">Transport</keyword>
<feature type="compositionally biased region" description="Low complexity" evidence="6">
    <location>
        <begin position="48"/>
        <end position="59"/>
    </location>
</feature>
<evidence type="ECO:0000256" key="5">
    <source>
        <dbReference type="ARBA" id="ARBA00023136"/>
    </source>
</evidence>
<feature type="transmembrane region" description="Helical" evidence="7">
    <location>
        <begin position="411"/>
        <end position="431"/>
    </location>
</feature>
<feature type="transmembrane region" description="Helical" evidence="7">
    <location>
        <begin position="253"/>
        <end position="275"/>
    </location>
</feature>
<evidence type="ECO:0000256" key="1">
    <source>
        <dbReference type="ARBA" id="ARBA00004141"/>
    </source>
</evidence>
<feature type="transmembrane region" description="Helical" evidence="7">
    <location>
        <begin position="166"/>
        <end position="187"/>
    </location>
</feature>
<organism evidence="9 10">
    <name type="scientific">Plectosphaerella cucumerina</name>
    <dbReference type="NCBI Taxonomy" id="40658"/>
    <lineage>
        <taxon>Eukaryota</taxon>
        <taxon>Fungi</taxon>
        <taxon>Dikarya</taxon>
        <taxon>Ascomycota</taxon>
        <taxon>Pezizomycotina</taxon>
        <taxon>Sordariomycetes</taxon>
        <taxon>Hypocreomycetidae</taxon>
        <taxon>Glomerellales</taxon>
        <taxon>Plectosphaerellaceae</taxon>
        <taxon>Plectosphaerella</taxon>
    </lineage>
</organism>
<dbReference type="AlphaFoldDB" id="A0A8K0TG54"/>
<evidence type="ECO:0000313" key="9">
    <source>
        <dbReference type="EMBL" id="KAH7362812.1"/>
    </source>
</evidence>
<evidence type="ECO:0000259" key="8">
    <source>
        <dbReference type="PROSITE" id="PS50850"/>
    </source>
</evidence>
<keyword evidence="5 7" id="KW-0472">Membrane</keyword>
<gene>
    <name evidence="9" type="ORF">B0T11DRAFT_352855</name>
</gene>
<dbReference type="GO" id="GO:0016020">
    <property type="term" value="C:membrane"/>
    <property type="evidence" value="ECO:0007669"/>
    <property type="project" value="UniProtKB-SubCell"/>
</dbReference>
<dbReference type="Gene3D" id="1.20.1250.20">
    <property type="entry name" value="MFS general substrate transporter like domains"/>
    <property type="match status" value="1"/>
</dbReference>
<dbReference type="PROSITE" id="PS50850">
    <property type="entry name" value="MFS"/>
    <property type="match status" value="1"/>
</dbReference>
<evidence type="ECO:0000256" key="4">
    <source>
        <dbReference type="ARBA" id="ARBA00022989"/>
    </source>
</evidence>
<name>A0A8K0TG54_9PEZI</name>
<evidence type="ECO:0000256" key="3">
    <source>
        <dbReference type="ARBA" id="ARBA00022692"/>
    </source>
</evidence>
<proteinExistence type="predicted"/>
<reference evidence="9" key="1">
    <citation type="journal article" date="2021" name="Nat. Commun.">
        <title>Genetic determinants of endophytism in the Arabidopsis root mycobiome.</title>
        <authorList>
            <person name="Mesny F."/>
            <person name="Miyauchi S."/>
            <person name="Thiergart T."/>
            <person name="Pickel B."/>
            <person name="Atanasova L."/>
            <person name="Karlsson M."/>
            <person name="Huettel B."/>
            <person name="Barry K.W."/>
            <person name="Haridas S."/>
            <person name="Chen C."/>
            <person name="Bauer D."/>
            <person name="Andreopoulos W."/>
            <person name="Pangilinan J."/>
            <person name="LaButti K."/>
            <person name="Riley R."/>
            <person name="Lipzen A."/>
            <person name="Clum A."/>
            <person name="Drula E."/>
            <person name="Henrissat B."/>
            <person name="Kohler A."/>
            <person name="Grigoriev I.V."/>
            <person name="Martin F.M."/>
            <person name="Hacquard S."/>
        </authorList>
    </citation>
    <scope>NUCLEOTIDE SEQUENCE</scope>
    <source>
        <strain evidence="9">MPI-CAGE-AT-0016</strain>
    </source>
</reference>
<feature type="region of interest" description="Disordered" evidence="6">
    <location>
        <begin position="1"/>
        <end position="59"/>
    </location>
</feature>
<dbReference type="GO" id="GO:0022857">
    <property type="term" value="F:transmembrane transporter activity"/>
    <property type="evidence" value="ECO:0007669"/>
    <property type="project" value="InterPro"/>
</dbReference>
<dbReference type="InterPro" id="IPR011701">
    <property type="entry name" value="MFS"/>
</dbReference>
<feature type="transmembrane region" description="Helical" evidence="7">
    <location>
        <begin position="542"/>
        <end position="561"/>
    </location>
</feature>
<keyword evidence="3 7" id="KW-0812">Transmembrane</keyword>
<sequence length="568" mass="61075">MSRSSAIKRDPGGLTAKTTEETPLLSQAGSSTSSLPPPSPPPQYESLPTSTPVTQPPVSWASIPNKGQLAVLVFARLAEPLSERSLTSYLFFQLRWFDPSLGASEIAKQAGYLTAVFAAAQCLTSMWWGRAADDPRLGRKRVLLIGLTGSALSALGMGFAKSLHAAFFFRFMAGALNGNVGVLRTMVSEIVVDKRHQARAFLLLPMCFNIGVIIGPLLSGFLADPIRTLPGLFGPGSFIGGADGVAWMWNFPYALPNLFFAVTLATAALGIIFGLDETHPQLRGQRDRGRSRGKLIVSMIWGHDDDKASSKALLQSNGSTRVLIPSLLDSDPEDQTEFGPAKQNEAARLPSIWTRKVVLNMAQRFLQSLHVSAFNSIFFSLLPAPQADGHDFRLPFRFSGGLGLSSKKMGLANTTIGMIGIPLQLLVYPRLIGRLGVKGSYQLFLPVGIAAYFLVPYLVLLPAERATLVWTCLSAVLSMQVLSRTFVNPATVMLVNDCAPSPERLGTVHGLAQSISSAARILGPTLGGTVLGWGLGHNFVGLPLWLLAIIALANWLVVVGIQDVDMHH</sequence>
<dbReference type="SUPFAM" id="SSF103473">
    <property type="entry name" value="MFS general substrate transporter"/>
    <property type="match status" value="1"/>
</dbReference>
<evidence type="ECO:0000313" key="10">
    <source>
        <dbReference type="Proteomes" id="UP000813385"/>
    </source>
</evidence>
<keyword evidence="4 7" id="KW-1133">Transmembrane helix</keyword>
<comment type="caution">
    <text evidence="9">The sequence shown here is derived from an EMBL/GenBank/DDBJ whole genome shotgun (WGS) entry which is preliminary data.</text>
</comment>
<dbReference type="PANTHER" id="PTHR23504:SF6">
    <property type="entry name" value="MULTIDRUG TRANSPORTER, PUTATIVE (AFU_ORTHOLOGUE AFUA_4G08740)-RELATED"/>
    <property type="match status" value="1"/>
</dbReference>
<comment type="subcellular location">
    <subcellularLocation>
        <location evidence="1">Membrane</location>
        <topology evidence="1">Multi-pass membrane protein</topology>
    </subcellularLocation>
</comment>
<dbReference type="InterPro" id="IPR020846">
    <property type="entry name" value="MFS_dom"/>
</dbReference>
<evidence type="ECO:0000256" key="7">
    <source>
        <dbReference type="SAM" id="Phobius"/>
    </source>
</evidence>
<dbReference type="InterPro" id="IPR036259">
    <property type="entry name" value="MFS_trans_sf"/>
</dbReference>
<dbReference type="Proteomes" id="UP000813385">
    <property type="component" value="Unassembled WGS sequence"/>
</dbReference>